<keyword evidence="5" id="KW-0547">Nucleotide-binding</keyword>
<evidence type="ECO:0000313" key="5">
    <source>
        <dbReference type="EMBL" id="TXH86799.1"/>
    </source>
</evidence>
<organism evidence="5 6">
    <name type="scientific">Thauera aminoaromatica</name>
    <dbReference type="NCBI Taxonomy" id="164330"/>
    <lineage>
        <taxon>Bacteria</taxon>
        <taxon>Pseudomonadati</taxon>
        <taxon>Pseudomonadota</taxon>
        <taxon>Betaproteobacteria</taxon>
        <taxon>Rhodocyclales</taxon>
        <taxon>Zoogloeaceae</taxon>
        <taxon>Thauera</taxon>
    </lineage>
</organism>
<keyword evidence="5" id="KW-0067">ATP-binding</keyword>
<dbReference type="SUPFAM" id="SSF54211">
    <property type="entry name" value="Ribosomal protein S5 domain 2-like"/>
    <property type="match status" value="1"/>
</dbReference>
<dbReference type="InterPro" id="IPR027065">
    <property type="entry name" value="Lon_Prtase"/>
</dbReference>
<sequence>MSAPLTPPAPLPVERLATRCDPAALGIETSAQLPELDVARLHGRAVDAIRLGLDIRAEGYNLFVLGDPGSGRHELVRRLLEDTRGRGDAPADWCYAWNFANAAQPRLLRLPCGRGPALRDDLARFVEELVPAIGAVFESEEHRNRIEALQEEAKTREESALRSLGDEAQKLGVALLRTPHGFAFLPMKDEGSTLTQEEFEQLPEARQHELGEHIRALHERLHRLMGDFPRWRHELQNRIRDAGREAIRATVTHMVDELKARHADLPEVCAHLDAVLADVVASGESLRATPHADEDSETLTYTGSISVQRYLVNLLVANPADGTRPMVYEDHPTLQNLVGRIDHLVHMGTLVSNFTLIRAGALHRANGGFLVLDALKLLSQPFAWEGLKRALKSARLRIESLSELIGVTGSVQLEPEPMPLELKVVLIGDRLTYYLLGRYDPEFAALFRINADMESEVERSADNTAAYACLLATLARRASLPPLSAPALARLIEHAARLAADAERLSARTQPLDDRLREAAHFALAAGAARIEREHVDAAIAAHRRRHERIRLGHLDQILRGQWLIDTAGSHVGQVNGLAVVPLGEDSFAHPQRITATVRAGAGEVIDIEREVKLGGPIHSKGVLILSAFLAARFGWMLPLSLKASLVFEQSYGGVEGDSASLAELVALLSALSGVAVKQSLAVTGSVNQFGVVQPVGGINEKIEGFFDLCAVRGLDGRQGVLIPRANVCHLMLRDDVVEAVRAGRFAVWAVADADEAVELLTGVAAGVPDEQGRMAAGSMSRRVVEGLRKLARMQREFARRGHEDDADAAGHRGRPHAS</sequence>
<evidence type="ECO:0000256" key="2">
    <source>
        <dbReference type="PROSITE-ProRule" id="PRU01122"/>
    </source>
</evidence>
<dbReference type="RefSeq" id="WP_276657859.1">
    <property type="nucleotide sequence ID" value="NZ_SSFD01000100.1"/>
</dbReference>
<accession>A0A5C7ST43</accession>
<keyword evidence="2" id="KW-0720">Serine protease</keyword>
<dbReference type="Pfam" id="PF05362">
    <property type="entry name" value="Lon_C"/>
    <property type="match status" value="1"/>
</dbReference>
<feature type="active site" evidence="2">
    <location>
        <position position="702"/>
    </location>
</feature>
<evidence type="ECO:0000256" key="3">
    <source>
        <dbReference type="SAM" id="MobiDB-lite"/>
    </source>
</evidence>
<dbReference type="PRINTS" id="PR00830">
    <property type="entry name" value="ENDOLAPTASE"/>
</dbReference>
<proteinExistence type="inferred from homology"/>
<feature type="region of interest" description="Disordered" evidence="3">
    <location>
        <begin position="797"/>
        <end position="819"/>
    </location>
</feature>
<dbReference type="Gene3D" id="1.10.8.60">
    <property type="match status" value="1"/>
</dbReference>
<dbReference type="GO" id="GO:0030163">
    <property type="term" value="P:protein catabolic process"/>
    <property type="evidence" value="ECO:0007669"/>
    <property type="project" value="InterPro"/>
</dbReference>
<dbReference type="EC" id="3.4.21.53" evidence="2"/>
<comment type="similarity">
    <text evidence="2">Belongs to the peptidase S16 family.</text>
</comment>
<dbReference type="InterPro" id="IPR020568">
    <property type="entry name" value="Ribosomal_Su5_D2-typ_SF"/>
</dbReference>
<dbReference type="Gene3D" id="3.30.230.10">
    <property type="match status" value="1"/>
</dbReference>
<dbReference type="InterPro" id="IPR046843">
    <property type="entry name" value="LonB_AAA-LID"/>
</dbReference>
<evidence type="ECO:0000256" key="1">
    <source>
        <dbReference type="ARBA" id="ARBA00022670"/>
    </source>
</evidence>
<dbReference type="Pfam" id="PF20436">
    <property type="entry name" value="LonB_AAA-LID"/>
    <property type="match status" value="1"/>
</dbReference>
<protein>
    <recommendedName>
        <fullName evidence="2">endopeptidase La</fullName>
        <ecNumber evidence="2">3.4.21.53</ecNumber>
    </recommendedName>
</protein>
<dbReference type="InterPro" id="IPR027417">
    <property type="entry name" value="P-loop_NTPase"/>
</dbReference>
<dbReference type="Proteomes" id="UP000321192">
    <property type="component" value="Unassembled WGS sequence"/>
</dbReference>
<dbReference type="Pfam" id="PF13654">
    <property type="entry name" value="AAA_32"/>
    <property type="match status" value="1"/>
</dbReference>
<gene>
    <name evidence="5" type="ORF">E6Q80_07010</name>
</gene>
<evidence type="ECO:0000259" key="4">
    <source>
        <dbReference type="PROSITE" id="PS51786"/>
    </source>
</evidence>
<dbReference type="PROSITE" id="PS51786">
    <property type="entry name" value="LON_PROTEOLYTIC"/>
    <property type="match status" value="1"/>
</dbReference>
<comment type="catalytic activity">
    <reaction evidence="2">
        <text>Hydrolysis of proteins in presence of ATP.</text>
        <dbReference type="EC" id="3.4.21.53"/>
    </reaction>
</comment>
<dbReference type="InterPro" id="IPR046844">
    <property type="entry name" value="Lon-like_helical"/>
</dbReference>
<dbReference type="GO" id="GO:0004252">
    <property type="term" value="F:serine-type endopeptidase activity"/>
    <property type="evidence" value="ECO:0007669"/>
    <property type="project" value="UniProtKB-UniRule"/>
</dbReference>
<keyword evidence="1 2" id="KW-0645">Protease</keyword>
<keyword evidence="2" id="KW-0378">Hydrolase</keyword>
<name>A0A5C7ST43_THASP</name>
<dbReference type="GO" id="GO:0005524">
    <property type="term" value="F:ATP binding"/>
    <property type="evidence" value="ECO:0007669"/>
    <property type="project" value="UniProtKB-KW"/>
</dbReference>
<comment type="caution">
    <text evidence="5">The sequence shown here is derived from an EMBL/GenBank/DDBJ whole genome shotgun (WGS) entry which is preliminary data.</text>
</comment>
<dbReference type="InterPro" id="IPR041699">
    <property type="entry name" value="AAA_32"/>
</dbReference>
<reference evidence="5 6" key="1">
    <citation type="submission" date="2018-09" db="EMBL/GenBank/DDBJ databases">
        <title>Metagenome Assembled Genomes from an Advanced Water Purification Facility.</title>
        <authorList>
            <person name="Stamps B.W."/>
            <person name="Spear J.R."/>
        </authorList>
    </citation>
    <scope>NUCLEOTIDE SEQUENCE [LARGE SCALE GENOMIC DNA]</scope>
    <source>
        <strain evidence="5">Bin_27_1</strain>
    </source>
</reference>
<dbReference type="InterPro" id="IPR008269">
    <property type="entry name" value="Lon_proteolytic"/>
</dbReference>
<dbReference type="AlphaFoldDB" id="A0A5C7ST43"/>
<dbReference type="EMBL" id="SSFD01000100">
    <property type="protein sequence ID" value="TXH86799.1"/>
    <property type="molecule type" value="Genomic_DNA"/>
</dbReference>
<feature type="domain" description="Lon proteolytic" evidence="4">
    <location>
        <begin position="569"/>
        <end position="764"/>
    </location>
</feature>
<dbReference type="PANTHER" id="PTHR10046">
    <property type="entry name" value="ATP DEPENDENT LON PROTEASE FAMILY MEMBER"/>
    <property type="match status" value="1"/>
</dbReference>
<dbReference type="Gene3D" id="3.40.50.300">
    <property type="entry name" value="P-loop containing nucleotide triphosphate hydrolases"/>
    <property type="match status" value="2"/>
</dbReference>
<evidence type="ECO:0000313" key="6">
    <source>
        <dbReference type="Proteomes" id="UP000321192"/>
    </source>
</evidence>
<dbReference type="GO" id="GO:0006508">
    <property type="term" value="P:proteolysis"/>
    <property type="evidence" value="ECO:0007669"/>
    <property type="project" value="UniProtKB-KW"/>
</dbReference>
<dbReference type="Pfam" id="PF20437">
    <property type="entry name" value="LonC_helical"/>
    <property type="match status" value="1"/>
</dbReference>
<dbReference type="GO" id="GO:0004176">
    <property type="term" value="F:ATP-dependent peptidase activity"/>
    <property type="evidence" value="ECO:0007669"/>
    <property type="project" value="UniProtKB-UniRule"/>
</dbReference>
<feature type="active site" evidence="2">
    <location>
        <position position="659"/>
    </location>
</feature>
<dbReference type="InterPro" id="IPR014721">
    <property type="entry name" value="Ribsml_uS5_D2-typ_fold_subgr"/>
</dbReference>